<dbReference type="InterPro" id="IPR011990">
    <property type="entry name" value="TPR-like_helical_dom_sf"/>
</dbReference>
<evidence type="ECO:0000313" key="3">
    <source>
        <dbReference type="EMBL" id="CAD9939966.1"/>
    </source>
</evidence>
<dbReference type="GO" id="GO:0045048">
    <property type="term" value="P:protein insertion into ER membrane"/>
    <property type="evidence" value="ECO:0007669"/>
    <property type="project" value="InterPro"/>
</dbReference>
<dbReference type="Pfam" id="PF04190">
    <property type="entry name" value="GET4"/>
    <property type="match status" value="1"/>
</dbReference>
<comment type="similarity">
    <text evidence="1">Belongs to the GET4 family.</text>
</comment>
<evidence type="ECO:0000313" key="4">
    <source>
        <dbReference type="EMBL" id="CAD9939970.1"/>
    </source>
</evidence>
<feature type="compositionally biased region" description="Basic residues" evidence="2">
    <location>
        <begin position="1"/>
        <end position="13"/>
    </location>
</feature>
<sequence length="383" mass="42661">MSAAAARRRKQLAARKAAEGEDSVSTQLKKLLSEEEMDEPTAYEALQLAQSQVRKKYHAGDFGGATTLAYEGSLALLKKKRVSVASQLMDLLVEVLRETHTSDSDDWVSRLVEIHNSYVSAMDGLAGTEATRLHRLERDWLLKCTNWSSDLGTIKFGSNRLQEVLAEQCWTLSLVEQETEEILDLQCDAVQHMCLAEQPDKIVAWLKTLPAPTEEETRTGHTCAPAVRDALLTRSLLLLAAMENLRDANKLLRGYIDTVEERNIKELAASYTKKDDGLAPSHVIFGCMLLRICEKDTRTGPLYSWLMRSFKREIERLYNPAAVLGYTTKIGKQYFNIQPPPSMMNMMENMMGMMGGGGGGGMPPMNPAMMQAAMAQMQQGGMM</sequence>
<organism evidence="3">
    <name type="scientific">Entomoneis paludosa</name>
    <dbReference type="NCBI Taxonomy" id="265537"/>
    <lineage>
        <taxon>Eukaryota</taxon>
        <taxon>Sar</taxon>
        <taxon>Stramenopiles</taxon>
        <taxon>Ochrophyta</taxon>
        <taxon>Bacillariophyta</taxon>
        <taxon>Bacillariophyceae</taxon>
        <taxon>Bacillariophycidae</taxon>
        <taxon>Entomoneidaceae</taxon>
        <taxon>Entomoneis</taxon>
    </lineage>
</organism>
<evidence type="ECO:0000256" key="1">
    <source>
        <dbReference type="ARBA" id="ARBA00005351"/>
    </source>
</evidence>
<dbReference type="InterPro" id="IPR007317">
    <property type="entry name" value="GET4"/>
</dbReference>
<dbReference type="GO" id="GO:0005829">
    <property type="term" value="C:cytosol"/>
    <property type="evidence" value="ECO:0007669"/>
    <property type="project" value="TreeGrafter"/>
</dbReference>
<name>A0A6U2WP65_9STRA</name>
<dbReference type="PANTHER" id="PTHR12875">
    <property type="entry name" value="GOLGI TO ER TRAFFIC PROTEIN 4 HOMOLOG"/>
    <property type="match status" value="1"/>
</dbReference>
<accession>A0A6U2WP65</accession>
<proteinExistence type="inferred from homology"/>
<protein>
    <submittedName>
        <fullName evidence="3">Uncharacterized protein</fullName>
    </submittedName>
</protein>
<reference evidence="3" key="1">
    <citation type="submission" date="2021-01" db="EMBL/GenBank/DDBJ databases">
        <authorList>
            <person name="Corre E."/>
            <person name="Pelletier E."/>
            <person name="Niang G."/>
            <person name="Scheremetjew M."/>
            <person name="Finn R."/>
            <person name="Kale V."/>
            <person name="Holt S."/>
            <person name="Cochrane G."/>
            <person name="Meng A."/>
            <person name="Brown T."/>
            <person name="Cohen L."/>
        </authorList>
    </citation>
    <scope>NUCLEOTIDE SEQUENCE</scope>
    <source>
        <strain evidence="3">CCMP125</strain>
    </source>
</reference>
<dbReference type="EMBL" id="HBHT01000572">
    <property type="protein sequence ID" value="CAD9939970.1"/>
    <property type="molecule type" value="Transcribed_RNA"/>
</dbReference>
<gene>
    <name evidence="3" type="ORF">APAL1065_LOCUS348</name>
    <name evidence="4" type="ORF">APAL1065_LOCUS350</name>
</gene>
<dbReference type="AlphaFoldDB" id="A0A6U2WP65"/>
<feature type="region of interest" description="Disordered" evidence="2">
    <location>
        <begin position="1"/>
        <end position="25"/>
    </location>
</feature>
<dbReference type="EMBL" id="HBHT01000570">
    <property type="protein sequence ID" value="CAD9939966.1"/>
    <property type="molecule type" value="Transcribed_RNA"/>
</dbReference>
<dbReference type="PANTHER" id="PTHR12875:SF0">
    <property type="entry name" value="GOLGI TO ER TRAFFIC PROTEIN 4 HOMOLOG"/>
    <property type="match status" value="1"/>
</dbReference>
<dbReference type="Gene3D" id="1.25.40.10">
    <property type="entry name" value="Tetratricopeptide repeat domain"/>
    <property type="match status" value="1"/>
</dbReference>
<evidence type="ECO:0000256" key="2">
    <source>
        <dbReference type="SAM" id="MobiDB-lite"/>
    </source>
</evidence>